<dbReference type="HOGENOM" id="CLU_035918_9_2_1"/>
<dbReference type="RefSeq" id="XP_007312586.1">
    <property type="nucleotide sequence ID" value="XM_007312524.1"/>
</dbReference>
<protein>
    <submittedName>
        <fullName evidence="1">Uncharacterized protein</fullName>
    </submittedName>
</protein>
<dbReference type="OrthoDB" id="3160134at2759"/>
<organism>
    <name type="scientific">Serpula lacrymans var. lacrymans (strain S7.9)</name>
    <name type="common">Dry rot fungus</name>
    <dbReference type="NCBI Taxonomy" id="578457"/>
    <lineage>
        <taxon>Eukaryota</taxon>
        <taxon>Fungi</taxon>
        <taxon>Dikarya</taxon>
        <taxon>Basidiomycota</taxon>
        <taxon>Agaricomycotina</taxon>
        <taxon>Agaricomycetes</taxon>
        <taxon>Agaricomycetidae</taxon>
        <taxon>Boletales</taxon>
        <taxon>Coniophorineae</taxon>
        <taxon>Serpulaceae</taxon>
        <taxon>Serpula</taxon>
    </lineage>
</organism>
<dbReference type="InterPro" id="IPR046521">
    <property type="entry name" value="DUF6698"/>
</dbReference>
<gene>
    <name evidence="1" type="ORF">SERLADRAFT_432311</name>
</gene>
<name>F8NER8_SERL9</name>
<sequence>MSIWGLFYAQQGWIGIGEKLVNGQIQVSGDQWPIMLYAKYQYNLDDPWEDLLRSSLLINVFEHIFTSPSSVNQEPKATRSCNARIHGMLAVTRASIAYMATQVHFALTSAQVFLRTDLTTDSKCFYNSILILLDDPEECDEVESLMNWWNQSAFPDDRMTFHWV</sequence>
<dbReference type="Proteomes" id="UP000008064">
    <property type="component" value="Unassembled WGS sequence"/>
</dbReference>
<dbReference type="KEGG" id="sla:SERLADRAFT_432311"/>
<proteinExistence type="predicted"/>
<evidence type="ECO:0000313" key="1">
    <source>
        <dbReference type="EMBL" id="EGO30702.1"/>
    </source>
</evidence>
<dbReference type="Pfam" id="PF20414">
    <property type="entry name" value="DUF6698"/>
    <property type="match status" value="1"/>
</dbReference>
<dbReference type="AlphaFoldDB" id="F8NER8"/>
<dbReference type="GeneID" id="18813969"/>
<reference evidence="1" key="1">
    <citation type="submission" date="2011-04" db="EMBL/GenBank/DDBJ databases">
        <title>Evolution of plant cell wall degrading machinery underlies the functional diversity of forest fungi.</title>
        <authorList>
            <consortium name="US DOE Joint Genome Institute (JGI-PGF)"/>
            <person name="Eastwood D.C."/>
            <person name="Floudas D."/>
            <person name="Binder M."/>
            <person name="Majcherczyk A."/>
            <person name="Schneider P."/>
            <person name="Aerts A."/>
            <person name="Asiegbu F.O."/>
            <person name="Baker S.E."/>
            <person name="Barry K."/>
            <person name="Bendiksby M."/>
            <person name="Blumentritt M."/>
            <person name="Coutinho P.M."/>
            <person name="Cullen D."/>
            <person name="Cullen D."/>
            <person name="Gathman A."/>
            <person name="Goodell B."/>
            <person name="Henrissat B."/>
            <person name="Ihrmark K."/>
            <person name="Kauserud H."/>
            <person name="Kohler A."/>
            <person name="LaButti K."/>
            <person name="Lapidus A."/>
            <person name="Lavin J.L."/>
            <person name="Lee Y.-H."/>
            <person name="Lindquist E."/>
            <person name="Lilly W."/>
            <person name="Lucas S."/>
            <person name="Morin E."/>
            <person name="Murat C."/>
            <person name="Oguiza J.A."/>
            <person name="Park J."/>
            <person name="Pisabarro A.G."/>
            <person name="Riley R."/>
            <person name="Rosling A."/>
            <person name="Salamov A."/>
            <person name="Schmidt O."/>
            <person name="Schmutz J."/>
            <person name="Skrede I."/>
            <person name="Stenlid J."/>
            <person name="Wiebenga A."/>
            <person name="Xie X."/>
            <person name="Kues U."/>
            <person name="Hibbett D.S."/>
            <person name="Hoffmeister D."/>
            <person name="Hogberg N."/>
            <person name="Martin F."/>
            <person name="Grigoriev I.V."/>
            <person name="Watkinson S.C."/>
        </authorList>
    </citation>
    <scope>NUCLEOTIDE SEQUENCE</scope>
    <source>
        <strain evidence="1">S7.9</strain>
    </source>
</reference>
<dbReference type="EMBL" id="GL945428">
    <property type="protein sequence ID" value="EGO30702.1"/>
    <property type="molecule type" value="Genomic_DNA"/>
</dbReference>
<accession>F8NER8</accession>